<protein>
    <submittedName>
        <fullName evidence="1">Uncharacterized protein</fullName>
    </submittedName>
</protein>
<dbReference type="AlphaFoldDB" id="A0AAU9DI07"/>
<keyword evidence="1" id="KW-0614">Plasmid</keyword>
<gene>
    <name evidence="1" type="ORF">FUAX_51630</name>
</gene>
<keyword evidence="2" id="KW-1185">Reference proteome</keyword>
<name>A0AAU9DI07_9BACT</name>
<dbReference type="EMBL" id="AP025320">
    <property type="protein sequence ID" value="BDD12731.1"/>
    <property type="molecule type" value="Genomic_DNA"/>
</dbReference>
<proteinExistence type="predicted"/>
<evidence type="ECO:0000313" key="1">
    <source>
        <dbReference type="EMBL" id="BDD12731.1"/>
    </source>
</evidence>
<dbReference type="RefSeq" id="WP_338396029.1">
    <property type="nucleotide sequence ID" value="NZ_AP025320.1"/>
</dbReference>
<evidence type="ECO:0000313" key="2">
    <source>
        <dbReference type="Proteomes" id="UP001348817"/>
    </source>
</evidence>
<geneLocation type="plasmid" evidence="1 2">
    <name>pFA6</name>
</geneLocation>
<organism evidence="1 2">
    <name type="scientific">Fulvitalea axinellae</name>
    <dbReference type="NCBI Taxonomy" id="1182444"/>
    <lineage>
        <taxon>Bacteria</taxon>
        <taxon>Pseudomonadati</taxon>
        <taxon>Bacteroidota</taxon>
        <taxon>Cytophagia</taxon>
        <taxon>Cytophagales</taxon>
        <taxon>Persicobacteraceae</taxon>
        <taxon>Fulvitalea</taxon>
    </lineage>
</organism>
<dbReference type="Proteomes" id="UP001348817">
    <property type="component" value="Plasmid pFA6"/>
</dbReference>
<dbReference type="KEGG" id="fax:FUAX_51630"/>
<reference evidence="1 2" key="1">
    <citation type="submission" date="2021-12" db="EMBL/GenBank/DDBJ databases">
        <title>Genome sequencing of bacteria with rrn-lacking chromosome and rrn-plasmid.</title>
        <authorList>
            <person name="Anda M."/>
            <person name="Iwasaki W."/>
        </authorList>
    </citation>
    <scope>NUCLEOTIDE SEQUENCE [LARGE SCALE GENOMIC DNA]</scope>
    <source>
        <strain evidence="1 2">DSM 100852</strain>
        <plasmid evidence="1 2">pFA6</plasmid>
    </source>
</reference>
<sequence>MDLNALEQFTKRNKGDYSKSERSFVGGRKREAKANLVFKDFRVSIGFVERRVYAVGVGGFRNSLEIKIYDEDLPVFEIGVRTGMLPRLFLPFRKRLWVKSGDKSVADRLCQDKQILGIFRRYPFFTVKSGKEGLVDSALDIDSLLVEDLESWCGFLVEFGRRA</sequence>
<accession>A0AAU9DI07</accession>